<evidence type="ECO:0000313" key="1">
    <source>
        <dbReference type="EMBL" id="GFP55715.1"/>
    </source>
</evidence>
<name>A0A6V8QTR5_TRIAP</name>
<reference evidence="1 2" key="1">
    <citation type="submission" date="2020-07" db="EMBL/GenBank/DDBJ databases">
        <title>Trichoderma asperellum IC-1 whole genome shotgun sequence.</title>
        <authorList>
            <person name="Kanamasa S."/>
            <person name="Takahashi H."/>
        </authorList>
    </citation>
    <scope>NUCLEOTIDE SEQUENCE [LARGE SCALE GENOMIC DNA]</scope>
    <source>
        <strain evidence="1 2">IC-1</strain>
    </source>
</reference>
<dbReference type="OrthoDB" id="10339621at2759"/>
<dbReference type="Proteomes" id="UP000517252">
    <property type="component" value="Unassembled WGS sequence"/>
</dbReference>
<gene>
    <name evidence="1" type="ORF">TASIC1_0005057300</name>
</gene>
<comment type="caution">
    <text evidence="1">The sequence shown here is derived from an EMBL/GenBank/DDBJ whole genome shotgun (WGS) entry which is preliminary data.</text>
</comment>
<organism evidence="1 2">
    <name type="scientific">Trichoderma asperellum</name>
    <name type="common">Filamentous fungus</name>
    <dbReference type="NCBI Taxonomy" id="101201"/>
    <lineage>
        <taxon>Eukaryota</taxon>
        <taxon>Fungi</taxon>
        <taxon>Dikarya</taxon>
        <taxon>Ascomycota</taxon>
        <taxon>Pezizomycotina</taxon>
        <taxon>Sordariomycetes</taxon>
        <taxon>Hypocreomycetidae</taxon>
        <taxon>Hypocreales</taxon>
        <taxon>Hypocreaceae</taxon>
        <taxon>Trichoderma</taxon>
    </lineage>
</organism>
<protein>
    <submittedName>
        <fullName evidence="1">Uncharacterized protein</fullName>
    </submittedName>
</protein>
<proteinExistence type="predicted"/>
<sequence length="111" mass="12038">MPSLPSSSILQARDAELQGISNSQHMYKYRLQDASTSTAASMLSCLSSFIKYRYSCQVQRMQNVHGHAACEGPLFARRNGKAPGMLIAGLARAQAYSRRKATGPSTAISRA</sequence>
<dbReference type="AlphaFoldDB" id="A0A6V8QTR5"/>
<accession>A0A6V8QTR5</accession>
<dbReference type="EMBL" id="BLZH01000005">
    <property type="protein sequence ID" value="GFP55715.1"/>
    <property type="molecule type" value="Genomic_DNA"/>
</dbReference>
<evidence type="ECO:0000313" key="2">
    <source>
        <dbReference type="Proteomes" id="UP000517252"/>
    </source>
</evidence>